<comment type="caution">
    <text evidence="1">The sequence shown here is derived from an EMBL/GenBank/DDBJ whole genome shotgun (WGS) entry which is preliminary data.</text>
</comment>
<sequence>MTSYADAHTAILGHLKANWKATPVYDGPEPREAPEPPEPFVRVLLRGQTGKPTSVNGGHDRRHILFQATAYIVLFTPVGTGDALSIAYASDLERLFSLASIPDLKGGKVDCEVAQIGEPVPADEVQRWRSTTIKIPVRYFDRSVNG</sequence>
<name>A0A5B0KM38_9PROT</name>
<reference evidence="1 2" key="1">
    <citation type="submission" date="2019-07" db="EMBL/GenBank/DDBJ databases">
        <title>Genome sequencing of the stress-tolerant strain Azospirillum brasilense Az19.</title>
        <authorList>
            <person name="Maroniche G.A."/>
            <person name="Garcia J.E."/>
            <person name="Pagnussat L."/>
            <person name="Amenta M."/>
            <person name="Creus C.M."/>
        </authorList>
    </citation>
    <scope>NUCLEOTIDE SEQUENCE [LARGE SCALE GENOMIC DNA]</scope>
    <source>
        <strain evidence="1 2">Az19</strain>
    </source>
</reference>
<dbReference type="Proteomes" id="UP000325333">
    <property type="component" value="Unassembled WGS sequence"/>
</dbReference>
<evidence type="ECO:0000313" key="1">
    <source>
        <dbReference type="EMBL" id="KAA1052951.1"/>
    </source>
</evidence>
<dbReference type="EMBL" id="VEWN01000019">
    <property type="protein sequence ID" value="KAA1052951.1"/>
    <property type="molecule type" value="Genomic_DNA"/>
</dbReference>
<dbReference type="Gene3D" id="3.30.2000.20">
    <property type="match status" value="1"/>
</dbReference>
<proteinExistence type="predicted"/>
<dbReference type="RefSeq" id="WP_149651506.1">
    <property type="nucleotide sequence ID" value="NZ_VEWN01000019.1"/>
</dbReference>
<accession>A0A5B0KM38</accession>
<dbReference type="AlphaFoldDB" id="A0A5B0KM38"/>
<gene>
    <name evidence="1" type="ORF">FH063_003358</name>
</gene>
<protein>
    <recommendedName>
        <fullName evidence="3">Tail terminator</fullName>
    </recommendedName>
</protein>
<evidence type="ECO:0008006" key="3">
    <source>
        <dbReference type="Google" id="ProtNLM"/>
    </source>
</evidence>
<evidence type="ECO:0000313" key="2">
    <source>
        <dbReference type="Proteomes" id="UP000325333"/>
    </source>
</evidence>
<organism evidence="1 2">
    <name type="scientific">Azospirillum argentinense</name>
    <dbReference type="NCBI Taxonomy" id="2970906"/>
    <lineage>
        <taxon>Bacteria</taxon>
        <taxon>Pseudomonadati</taxon>
        <taxon>Pseudomonadota</taxon>
        <taxon>Alphaproteobacteria</taxon>
        <taxon>Rhodospirillales</taxon>
        <taxon>Azospirillaceae</taxon>
        <taxon>Azospirillum</taxon>
    </lineage>
</organism>